<dbReference type="AlphaFoldDB" id="R6IBZ9"/>
<dbReference type="STRING" id="1262914.BN533_01803"/>
<comment type="caution">
    <text evidence="1">The sequence shown here is derived from an EMBL/GenBank/DDBJ whole genome shotgun (WGS) entry which is preliminary data.</text>
</comment>
<evidence type="ECO:0000313" key="1">
    <source>
        <dbReference type="EMBL" id="CDB46790.1"/>
    </source>
</evidence>
<accession>A0A3G9GWL9</accession>
<dbReference type="HOGENOM" id="CLU_3383181_0_0_9"/>
<name>R6IBZ9_9FIRM</name>
<proteinExistence type="predicted"/>
<accession>R6IBZ9</accession>
<dbReference type="EMBL" id="CBDS010000099">
    <property type="protein sequence ID" value="CDB46790.1"/>
    <property type="molecule type" value="Genomic_DNA"/>
</dbReference>
<gene>
    <name evidence="1" type="ORF">BN533_01803</name>
</gene>
<reference evidence="1" key="1">
    <citation type="submission" date="2012-11" db="EMBL/GenBank/DDBJ databases">
        <title>Dependencies among metagenomic species, viruses, plasmids and units of genetic variation.</title>
        <authorList>
            <person name="Nielsen H.B."/>
            <person name="Almeida M."/>
            <person name="Juncker A.S."/>
            <person name="Rasmussen S."/>
            <person name="Li J."/>
            <person name="Sunagawa S."/>
            <person name="Plichta D."/>
            <person name="Gautier L."/>
            <person name="Le Chatelier E."/>
            <person name="Peletier E."/>
            <person name="Bonde I."/>
            <person name="Nielsen T."/>
            <person name="Manichanh C."/>
            <person name="Arumugam M."/>
            <person name="Batto J."/>
            <person name="Santos M.B.Q.D."/>
            <person name="Blom N."/>
            <person name="Borruel N."/>
            <person name="Burgdorf K.S."/>
            <person name="Boumezbeur F."/>
            <person name="Casellas F."/>
            <person name="Dore J."/>
            <person name="Guarner F."/>
            <person name="Hansen T."/>
            <person name="Hildebrand F."/>
            <person name="Kaas R.S."/>
            <person name="Kennedy S."/>
            <person name="Kristiansen K."/>
            <person name="Kultima J.R."/>
            <person name="Leonard P."/>
            <person name="Levenez F."/>
            <person name="Lund O."/>
            <person name="Moumen B."/>
            <person name="Le Paslier D."/>
            <person name="Pons N."/>
            <person name="Pedersen O."/>
            <person name="Prifti E."/>
            <person name="Qin J."/>
            <person name="Raes J."/>
            <person name="Tap J."/>
            <person name="Tims S."/>
            <person name="Ussery D.W."/>
            <person name="Yamada T."/>
            <person name="MetaHit consortium"/>
            <person name="Renault P."/>
            <person name="Sicheritz-Ponten T."/>
            <person name="Bork P."/>
            <person name="Wang J."/>
            <person name="Brunak S."/>
            <person name="Ehrlich S.D."/>
        </authorList>
    </citation>
    <scope>NUCLEOTIDE SEQUENCE [LARGE SCALE GENOMIC DNA]</scope>
</reference>
<sequence length="33" mass="3862">MFLRLSGAFVPDRRIIFEHFVFENAVGLNKSCF</sequence>
<protein>
    <submittedName>
        <fullName evidence="1">Uncharacterized protein</fullName>
    </submittedName>
</protein>
<organism evidence="1">
    <name type="scientific">Phascolarctobacterium faecium</name>
    <dbReference type="NCBI Taxonomy" id="33025"/>
    <lineage>
        <taxon>Bacteria</taxon>
        <taxon>Bacillati</taxon>
        <taxon>Bacillota</taxon>
        <taxon>Negativicutes</taxon>
        <taxon>Acidaminococcales</taxon>
        <taxon>Acidaminococcaceae</taxon>
        <taxon>Phascolarctobacterium</taxon>
    </lineage>
</organism>